<feature type="transmembrane region" description="Helical" evidence="1">
    <location>
        <begin position="21"/>
        <end position="41"/>
    </location>
</feature>
<dbReference type="Proteomes" id="UP000501060">
    <property type="component" value="Chromosome"/>
</dbReference>
<proteinExistence type="predicted"/>
<dbReference type="AlphaFoldDB" id="A0A858U504"/>
<gene>
    <name evidence="2" type="ORF">HGG69_02400</name>
</gene>
<organism evidence="2 3">
    <name type="scientific">Mycoplasma phocoenae</name>
    <dbReference type="NCBI Taxonomy" id="754517"/>
    <lineage>
        <taxon>Bacteria</taxon>
        <taxon>Bacillati</taxon>
        <taxon>Mycoplasmatota</taxon>
        <taxon>Mollicutes</taxon>
        <taxon>Mycoplasmataceae</taxon>
        <taxon>Mycoplasma</taxon>
    </lineage>
</organism>
<keyword evidence="1" id="KW-0472">Membrane</keyword>
<dbReference type="KEGG" id="mphe:HGG69_02400"/>
<keyword evidence="1" id="KW-0812">Transmembrane</keyword>
<accession>A0A858U504</accession>
<evidence type="ECO:0000256" key="1">
    <source>
        <dbReference type="SAM" id="Phobius"/>
    </source>
</evidence>
<reference evidence="2 3" key="1">
    <citation type="submission" date="2020-04" db="EMBL/GenBank/DDBJ databases">
        <title>Novel Mycoplasma species detected in Phocoena phocoena (harbor porpoise) from the USA.</title>
        <authorList>
            <person name="Volokhov D.V."/>
        </authorList>
    </citation>
    <scope>NUCLEOTIDE SEQUENCE [LARGE SCALE GENOMIC DNA]</scope>
    <source>
        <strain evidence="2 3">Phocoena C-264-GEN</strain>
    </source>
</reference>
<keyword evidence="1" id="KW-1133">Transmembrane helix</keyword>
<keyword evidence="3" id="KW-1185">Reference proteome</keyword>
<name>A0A858U504_9MOLU</name>
<protein>
    <submittedName>
        <fullName evidence="2">Uncharacterized protein</fullName>
    </submittedName>
</protein>
<dbReference type="RefSeq" id="WP_169605200.1">
    <property type="nucleotide sequence ID" value="NZ_CP051481.1"/>
</dbReference>
<sequence length="110" mass="12951">MKQIKLNNKRIRLNKSMLKGFQTFSTYFLIIVLPMIILMSLKITADKHYLKDGIFLSFWFISSISVLVSTCIYDYLHYKKGTTTLKVLVWLSIILYLMVIILFTLLYSIN</sequence>
<evidence type="ECO:0000313" key="3">
    <source>
        <dbReference type="Proteomes" id="UP000501060"/>
    </source>
</evidence>
<feature type="transmembrane region" description="Helical" evidence="1">
    <location>
        <begin position="88"/>
        <end position="109"/>
    </location>
</feature>
<dbReference type="EMBL" id="CP051481">
    <property type="protein sequence ID" value="QJG67149.1"/>
    <property type="molecule type" value="Genomic_DNA"/>
</dbReference>
<evidence type="ECO:0000313" key="2">
    <source>
        <dbReference type="EMBL" id="QJG67149.1"/>
    </source>
</evidence>
<feature type="transmembrane region" description="Helical" evidence="1">
    <location>
        <begin position="53"/>
        <end position="76"/>
    </location>
</feature>